<evidence type="ECO:0000256" key="2">
    <source>
        <dbReference type="ARBA" id="ARBA00022475"/>
    </source>
</evidence>
<proteinExistence type="predicted"/>
<keyword evidence="5 6" id="KW-0472">Membrane</keyword>
<keyword evidence="2" id="KW-1003">Cell membrane</keyword>
<accession>A0A919XRL8</accession>
<evidence type="ECO:0000313" key="8">
    <source>
        <dbReference type="EMBL" id="GIO38001.1"/>
    </source>
</evidence>
<reference evidence="8 9" key="1">
    <citation type="submission" date="2021-03" db="EMBL/GenBank/DDBJ databases">
        <title>Antimicrobial resistance genes in bacteria isolated from Japanese honey, and their potential for conferring macrolide and lincosamide resistance in the American foulbrood pathogen Paenibacillus larvae.</title>
        <authorList>
            <person name="Okamoto M."/>
            <person name="Kumagai M."/>
            <person name="Kanamori H."/>
            <person name="Takamatsu D."/>
        </authorList>
    </citation>
    <scope>NUCLEOTIDE SEQUENCE [LARGE SCALE GENOMIC DNA]</scope>
    <source>
        <strain evidence="8 9">J41TS12</strain>
    </source>
</reference>
<dbReference type="Pfam" id="PF04024">
    <property type="entry name" value="PspC"/>
    <property type="match status" value="1"/>
</dbReference>
<dbReference type="RefSeq" id="WP_212940208.1">
    <property type="nucleotide sequence ID" value="NZ_BORR01000009.1"/>
</dbReference>
<protein>
    <submittedName>
        <fullName evidence="8">PspC family transcriptional regulator</fullName>
    </submittedName>
</protein>
<keyword evidence="4 6" id="KW-1133">Transmembrane helix</keyword>
<name>A0A919XRL8_9BACL</name>
<evidence type="ECO:0000256" key="4">
    <source>
        <dbReference type="ARBA" id="ARBA00022989"/>
    </source>
</evidence>
<dbReference type="InterPro" id="IPR052027">
    <property type="entry name" value="PspC"/>
</dbReference>
<evidence type="ECO:0000256" key="3">
    <source>
        <dbReference type="ARBA" id="ARBA00022692"/>
    </source>
</evidence>
<feature type="domain" description="Phage shock protein PspC N-terminal" evidence="7">
    <location>
        <begin position="2"/>
        <end position="60"/>
    </location>
</feature>
<evidence type="ECO:0000256" key="5">
    <source>
        <dbReference type="ARBA" id="ARBA00023136"/>
    </source>
</evidence>
<dbReference type="PANTHER" id="PTHR33885:SF3">
    <property type="entry name" value="PHAGE SHOCK PROTEIN C"/>
    <property type="match status" value="1"/>
</dbReference>
<dbReference type="Proteomes" id="UP000681162">
    <property type="component" value="Unassembled WGS sequence"/>
</dbReference>
<dbReference type="PANTHER" id="PTHR33885">
    <property type="entry name" value="PHAGE SHOCK PROTEIN C"/>
    <property type="match status" value="1"/>
</dbReference>
<feature type="transmembrane region" description="Helical" evidence="6">
    <location>
        <begin position="33"/>
        <end position="57"/>
    </location>
</feature>
<evidence type="ECO:0000313" key="9">
    <source>
        <dbReference type="Proteomes" id="UP000681162"/>
    </source>
</evidence>
<keyword evidence="3 6" id="KW-0812">Transmembrane</keyword>
<keyword evidence="9" id="KW-1185">Reference proteome</keyword>
<dbReference type="EMBL" id="BORR01000009">
    <property type="protein sequence ID" value="GIO38001.1"/>
    <property type="molecule type" value="Genomic_DNA"/>
</dbReference>
<comment type="caution">
    <text evidence="8">The sequence shown here is derived from an EMBL/GenBank/DDBJ whole genome shotgun (WGS) entry which is preliminary data.</text>
</comment>
<comment type="subcellular location">
    <subcellularLocation>
        <location evidence="1">Cell membrane</location>
        <topology evidence="1">Single-pass membrane protein</topology>
    </subcellularLocation>
</comment>
<gene>
    <name evidence="8" type="ORF">J41TS12_28620</name>
</gene>
<organism evidence="8 9">
    <name type="scientific">Paenibacillus antibioticophila</name>
    <dbReference type="NCBI Taxonomy" id="1274374"/>
    <lineage>
        <taxon>Bacteria</taxon>
        <taxon>Bacillati</taxon>
        <taxon>Bacillota</taxon>
        <taxon>Bacilli</taxon>
        <taxon>Bacillales</taxon>
        <taxon>Paenibacillaceae</taxon>
        <taxon>Paenibacillus</taxon>
    </lineage>
</organism>
<sequence length="74" mass="8010">MKKLFRSSTDKQVSGLCGGLASFLGVDSTVVRLIAVVLGICSFGTTILIYLIASLIVPKEPTGFYSYDDPFNQF</sequence>
<dbReference type="InterPro" id="IPR007168">
    <property type="entry name" value="Phageshock_PspC_N"/>
</dbReference>
<dbReference type="AlphaFoldDB" id="A0A919XRL8"/>
<evidence type="ECO:0000256" key="1">
    <source>
        <dbReference type="ARBA" id="ARBA00004162"/>
    </source>
</evidence>
<evidence type="ECO:0000259" key="7">
    <source>
        <dbReference type="Pfam" id="PF04024"/>
    </source>
</evidence>
<evidence type="ECO:0000256" key="6">
    <source>
        <dbReference type="SAM" id="Phobius"/>
    </source>
</evidence>
<dbReference type="GO" id="GO:0005886">
    <property type="term" value="C:plasma membrane"/>
    <property type="evidence" value="ECO:0007669"/>
    <property type="project" value="UniProtKB-SubCell"/>
</dbReference>